<feature type="compositionally biased region" description="Acidic residues" evidence="1">
    <location>
        <begin position="121"/>
        <end position="133"/>
    </location>
</feature>
<evidence type="ECO:0000256" key="1">
    <source>
        <dbReference type="SAM" id="MobiDB-lite"/>
    </source>
</evidence>
<evidence type="ECO:0000313" key="2">
    <source>
        <dbReference type="EMBL" id="TWT30325.1"/>
    </source>
</evidence>
<reference evidence="2 3" key="1">
    <citation type="submission" date="2019-02" db="EMBL/GenBank/DDBJ databases">
        <title>Deep-cultivation of Planctomycetes and their phenomic and genomic characterization uncovers novel biology.</title>
        <authorList>
            <person name="Wiegand S."/>
            <person name="Jogler M."/>
            <person name="Boedeker C."/>
            <person name="Pinto D."/>
            <person name="Vollmers J."/>
            <person name="Rivas-Marin E."/>
            <person name="Kohn T."/>
            <person name="Peeters S.H."/>
            <person name="Heuer A."/>
            <person name="Rast P."/>
            <person name="Oberbeckmann S."/>
            <person name="Bunk B."/>
            <person name="Jeske O."/>
            <person name="Meyerdierks A."/>
            <person name="Storesund J.E."/>
            <person name="Kallscheuer N."/>
            <person name="Luecker S."/>
            <person name="Lage O.M."/>
            <person name="Pohl T."/>
            <person name="Merkel B.J."/>
            <person name="Hornburger P."/>
            <person name="Mueller R.-W."/>
            <person name="Bruemmer F."/>
            <person name="Labrenz M."/>
            <person name="Spormann A.M."/>
            <person name="Op Den Camp H."/>
            <person name="Overmann J."/>
            <person name="Amann R."/>
            <person name="Jetten M.S.M."/>
            <person name="Mascher T."/>
            <person name="Medema M.H."/>
            <person name="Devos D.P."/>
            <person name="Kaster A.-K."/>
            <person name="Ovreas L."/>
            <person name="Rohde M."/>
            <person name="Galperin M.Y."/>
            <person name="Jogler C."/>
        </authorList>
    </citation>
    <scope>NUCLEOTIDE SEQUENCE [LARGE SCALE GENOMIC DNA]</scope>
    <source>
        <strain evidence="2 3">KOR34</strain>
    </source>
</reference>
<evidence type="ECO:0000313" key="3">
    <source>
        <dbReference type="Proteomes" id="UP000316714"/>
    </source>
</evidence>
<dbReference type="EMBL" id="SIHJ01000005">
    <property type="protein sequence ID" value="TWT30325.1"/>
    <property type="molecule type" value="Genomic_DNA"/>
</dbReference>
<dbReference type="Proteomes" id="UP000316714">
    <property type="component" value="Unassembled WGS sequence"/>
</dbReference>
<gene>
    <name evidence="2" type="ORF">KOR34_48830</name>
</gene>
<dbReference type="RefSeq" id="WP_146568683.1">
    <property type="nucleotide sequence ID" value="NZ_SIHJ01000005.1"/>
</dbReference>
<organism evidence="2 3">
    <name type="scientific">Posidoniimonas corsicana</name>
    <dbReference type="NCBI Taxonomy" id="1938618"/>
    <lineage>
        <taxon>Bacteria</taxon>
        <taxon>Pseudomonadati</taxon>
        <taxon>Planctomycetota</taxon>
        <taxon>Planctomycetia</taxon>
        <taxon>Pirellulales</taxon>
        <taxon>Lacipirellulaceae</taxon>
        <taxon>Posidoniimonas</taxon>
    </lineage>
</organism>
<feature type="region of interest" description="Disordered" evidence="1">
    <location>
        <begin position="118"/>
        <end position="148"/>
    </location>
</feature>
<accession>A0A5C5UY02</accession>
<comment type="caution">
    <text evidence="2">The sequence shown here is derived from an EMBL/GenBank/DDBJ whole genome shotgun (WGS) entry which is preliminary data.</text>
</comment>
<protein>
    <submittedName>
        <fullName evidence="2">Uncharacterized protein</fullName>
    </submittedName>
</protein>
<sequence length="216" mass="24378">MNRRRFAFWVGMGLFGLSEKLRADGLDQLAALAMRATEPKPTPADPTAAADAVPAEHWTLGEDSHWRWFEREELIDGEWRVTGITTPVKKMTGERYTEKTGYLPDELVPVEVRRGKQTAMDDSEPIPEPDDPPSEPGEPLAVRRARHGRPPSKWLRSLNAEELRTWMATVEIPEAGVSGMTFWNHLTRDHGFGPKKIEGLNEEEQAKLHAAAHYGY</sequence>
<dbReference type="OrthoDB" id="263848at2"/>
<proteinExistence type="predicted"/>
<name>A0A5C5UY02_9BACT</name>
<keyword evidence="3" id="KW-1185">Reference proteome</keyword>
<dbReference type="AlphaFoldDB" id="A0A5C5UY02"/>